<keyword evidence="9" id="KW-0460">Magnesium</keyword>
<evidence type="ECO:0000259" key="14">
    <source>
        <dbReference type="PROSITE" id="PS50160"/>
    </source>
</evidence>
<dbReference type="InterPro" id="IPR012310">
    <property type="entry name" value="DNA_ligase_ATP-dep_cent"/>
</dbReference>
<dbReference type="RefSeq" id="WP_048837190.1">
    <property type="nucleotide sequence ID" value="NZ_BAMV01000001.1"/>
</dbReference>
<keyword evidence="3" id="KW-0132">Cell division</keyword>
<dbReference type="Gene3D" id="3.30.470.30">
    <property type="entry name" value="DNA ligase/mRNA capping enzyme"/>
    <property type="match status" value="1"/>
</dbReference>
<comment type="caution">
    <text evidence="15">The sequence shown here is derived from an EMBL/GenBank/DDBJ whole genome shotgun (WGS) entry which is preliminary data.</text>
</comment>
<dbReference type="CDD" id="cd07897">
    <property type="entry name" value="Adenylation_DNA_ligase_Bac1"/>
    <property type="match status" value="1"/>
</dbReference>
<proteinExistence type="predicted"/>
<keyword evidence="6" id="KW-0547">Nucleotide-binding</keyword>
<dbReference type="CDD" id="cd07972">
    <property type="entry name" value="OBF_DNA_ligase_Arch_LigB"/>
    <property type="match status" value="1"/>
</dbReference>
<evidence type="ECO:0000256" key="13">
    <source>
        <dbReference type="ARBA" id="ARBA00034003"/>
    </source>
</evidence>
<evidence type="ECO:0000256" key="12">
    <source>
        <dbReference type="ARBA" id="ARBA00023306"/>
    </source>
</evidence>
<dbReference type="GO" id="GO:0003677">
    <property type="term" value="F:DNA binding"/>
    <property type="evidence" value="ECO:0007669"/>
    <property type="project" value="InterPro"/>
</dbReference>
<dbReference type="Proteomes" id="UP000032671">
    <property type="component" value="Unassembled WGS sequence"/>
</dbReference>
<keyword evidence="2 15" id="KW-0436">Ligase</keyword>
<dbReference type="InterPro" id="IPR036599">
    <property type="entry name" value="DNA_ligase_N_sf"/>
</dbReference>
<evidence type="ECO:0000256" key="5">
    <source>
        <dbReference type="ARBA" id="ARBA00022723"/>
    </source>
</evidence>
<evidence type="ECO:0000256" key="8">
    <source>
        <dbReference type="ARBA" id="ARBA00022840"/>
    </source>
</evidence>
<keyword evidence="8" id="KW-0067">ATP-binding</keyword>
<dbReference type="GO" id="GO:0006310">
    <property type="term" value="P:DNA recombination"/>
    <property type="evidence" value="ECO:0007669"/>
    <property type="project" value="UniProtKB-KW"/>
</dbReference>
<evidence type="ECO:0000313" key="15">
    <source>
        <dbReference type="EMBL" id="GAN59098.1"/>
    </source>
</evidence>
<dbReference type="SUPFAM" id="SSF50249">
    <property type="entry name" value="Nucleic acid-binding proteins"/>
    <property type="match status" value="1"/>
</dbReference>
<keyword evidence="10" id="KW-0233">DNA recombination</keyword>
<dbReference type="InterPro" id="IPR016059">
    <property type="entry name" value="DNA_ligase_ATP-dep_CS"/>
</dbReference>
<dbReference type="InterPro" id="IPR012308">
    <property type="entry name" value="DNA_ligase_ATP-dep_N"/>
</dbReference>
<dbReference type="GO" id="GO:0051301">
    <property type="term" value="P:cell division"/>
    <property type="evidence" value="ECO:0007669"/>
    <property type="project" value="UniProtKB-KW"/>
</dbReference>
<evidence type="ECO:0000256" key="3">
    <source>
        <dbReference type="ARBA" id="ARBA00022618"/>
    </source>
</evidence>
<dbReference type="GO" id="GO:0006260">
    <property type="term" value="P:DNA replication"/>
    <property type="evidence" value="ECO:0007669"/>
    <property type="project" value="UniProtKB-KW"/>
</dbReference>
<dbReference type="PROSITE" id="PS50160">
    <property type="entry name" value="DNA_LIGASE_A3"/>
    <property type="match status" value="1"/>
</dbReference>
<accession>A0A6N3SPB9</accession>
<evidence type="ECO:0000256" key="9">
    <source>
        <dbReference type="ARBA" id="ARBA00022842"/>
    </source>
</evidence>
<dbReference type="STRING" id="1231339.Abci_001_114"/>
<dbReference type="Proteomes" id="UP000321891">
    <property type="component" value="Unassembled WGS sequence"/>
</dbReference>
<keyword evidence="5" id="KW-0479">Metal-binding</keyword>
<dbReference type="EMBL" id="BJVU01000005">
    <property type="protein sequence ID" value="GEL58962.1"/>
    <property type="molecule type" value="Genomic_DNA"/>
</dbReference>
<dbReference type="GO" id="GO:0005524">
    <property type="term" value="F:ATP binding"/>
    <property type="evidence" value="ECO:0007669"/>
    <property type="project" value="UniProtKB-KW"/>
</dbReference>
<dbReference type="Gene3D" id="1.10.3260.10">
    <property type="entry name" value="DNA ligase, ATP-dependent, N-terminal domain"/>
    <property type="match status" value="1"/>
</dbReference>
<dbReference type="EMBL" id="BAMV01000001">
    <property type="protein sequence ID" value="GAN59098.1"/>
    <property type="molecule type" value="Genomic_DNA"/>
</dbReference>
<keyword evidence="4" id="KW-0235">DNA replication</keyword>
<protein>
    <recommendedName>
        <fullName evidence="1">DNA ligase (ATP)</fullName>
        <ecNumber evidence="1">6.5.1.1</ecNumber>
    </recommendedName>
</protein>
<dbReference type="InterPro" id="IPR012340">
    <property type="entry name" value="NA-bd_OB-fold"/>
</dbReference>
<dbReference type="EC" id="6.5.1.1" evidence="1"/>
<evidence type="ECO:0000313" key="16">
    <source>
        <dbReference type="EMBL" id="GEL58962.1"/>
    </source>
</evidence>
<comment type="catalytic activity">
    <reaction evidence="13">
        <text>ATP + (deoxyribonucleotide)n-3'-hydroxyl + 5'-phospho-(deoxyribonucleotide)m = (deoxyribonucleotide)n+m + AMP + diphosphate.</text>
        <dbReference type="EC" id="6.5.1.1"/>
    </reaction>
</comment>
<dbReference type="GO" id="GO:0006281">
    <property type="term" value="P:DNA repair"/>
    <property type="evidence" value="ECO:0007669"/>
    <property type="project" value="UniProtKB-KW"/>
</dbReference>
<keyword evidence="18" id="KW-1185">Reference proteome</keyword>
<name>A0A0D6N0J9_9PROT</name>
<dbReference type="Pfam" id="PF04679">
    <property type="entry name" value="DNA_ligase_A_C"/>
    <property type="match status" value="1"/>
</dbReference>
<feature type="domain" description="ATP-dependent DNA ligase family profile" evidence="14">
    <location>
        <begin position="315"/>
        <end position="434"/>
    </location>
</feature>
<dbReference type="PANTHER" id="PTHR45674:SF13">
    <property type="entry name" value="DNA LIGASE-RELATED"/>
    <property type="match status" value="1"/>
</dbReference>
<gene>
    <name evidence="15" type="ORF">Abci_001_114</name>
    <name evidence="16" type="ORF">ACI01nite_15640</name>
</gene>
<accession>A0A0D6N0J9</accession>
<dbReference type="Gene3D" id="2.40.50.140">
    <property type="entry name" value="Nucleic acid-binding proteins"/>
    <property type="match status" value="1"/>
</dbReference>
<evidence type="ECO:0000256" key="7">
    <source>
        <dbReference type="ARBA" id="ARBA00022763"/>
    </source>
</evidence>
<evidence type="ECO:0000256" key="11">
    <source>
        <dbReference type="ARBA" id="ARBA00023204"/>
    </source>
</evidence>
<reference evidence="15 17" key="1">
    <citation type="submission" date="2012-11" db="EMBL/GenBank/DDBJ databases">
        <title>Whole genome sequence of Acetobacter cibinongensis 4H-1.</title>
        <authorList>
            <person name="Azuma Y."/>
            <person name="Higashiura N."/>
            <person name="Hirakawa H."/>
            <person name="Matsushita K."/>
        </authorList>
    </citation>
    <scope>NUCLEOTIDE SEQUENCE [LARGE SCALE GENOMIC DNA]</scope>
    <source>
        <strain evidence="15 17">4H-1</strain>
    </source>
</reference>
<dbReference type="NCBIfam" id="TIGR04120">
    <property type="entry name" value="DNA_lig_bact"/>
    <property type="match status" value="1"/>
</dbReference>
<dbReference type="InterPro" id="IPR026333">
    <property type="entry name" value="ATP_dep_DNA_lig_pp_1105_fam"/>
</dbReference>
<dbReference type="SUPFAM" id="SSF56091">
    <property type="entry name" value="DNA ligase/mRNA capping enzyme, catalytic domain"/>
    <property type="match status" value="1"/>
</dbReference>
<evidence type="ECO:0000256" key="10">
    <source>
        <dbReference type="ARBA" id="ARBA00023172"/>
    </source>
</evidence>
<evidence type="ECO:0000313" key="18">
    <source>
        <dbReference type="Proteomes" id="UP000321891"/>
    </source>
</evidence>
<evidence type="ECO:0000256" key="1">
    <source>
        <dbReference type="ARBA" id="ARBA00012727"/>
    </source>
</evidence>
<dbReference type="Pfam" id="PF04675">
    <property type="entry name" value="DNA_ligase_A_N"/>
    <property type="match status" value="1"/>
</dbReference>
<dbReference type="GO" id="GO:0003910">
    <property type="term" value="F:DNA ligase (ATP) activity"/>
    <property type="evidence" value="ECO:0007669"/>
    <property type="project" value="UniProtKB-EC"/>
</dbReference>
<dbReference type="InterPro" id="IPR050191">
    <property type="entry name" value="ATP-dep_DNA_ligase"/>
</dbReference>
<dbReference type="InterPro" id="IPR012309">
    <property type="entry name" value="DNA_ligase_ATP-dep_C"/>
</dbReference>
<dbReference type="AlphaFoldDB" id="A0A0D6N0J9"/>
<dbReference type="NCBIfam" id="NF006701">
    <property type="entry name" value="PRK09247.1"/>
    <property type="match status" value="1"/>
</dbReference>
<organism evidence="15 17">
    <name type="scientific">Acetobacter cibinongensis</name>
    <dbReference type="NCBI Taxonomy" id="146475"/>
    <lineage>
        <taxon>Bacteria</taxon>
        <taxon>Pseudomonadati</taxon>
        <taxon>Pseudomonadota</taxon>
        <taxon>Alphaproteobacteria</taxon>
        <taxon>Acetobacterales</taxon>
        <taxon>Acetobacteraceae</taxon>
        <taxon>Acetobacter</taxon>
    </lineage>
</organism>
<evidence type="ECO:0000313" key="17">
    <source>
        <dbReference type="Proteomes" id="UP000032671"/>
    </source>
</evidence>
<dbReference type="PANTHER" id="PTHR45674">
    <property type="entry name" value="DNA LIGASE 1/3 FAMILY MEMBER"/>
    <property type="match status" value="1"/>
</dbReference>
<keyword evidence="11" id="KW-0234">DNA repair</keyword>
<reference evidence="16 18" key="2">
    <citation type="submission" date="2019-07" db="EMBL/GenBank/DDBJ databases">
        <title>Whole genome shotgun sequence of Acetobacter cibinongensis NBRC 16605.</title>
        <authorList>
            <person name="Hosoyama A."/>
            <person name="Uohara A."/>
            <person name="Ohji S."/>
            <person name="Ichikawa N."/>
        </authorList>
    </citation>
    <scope>NUCLEOTIDE SEQUENCE [LARGE SCALE GENOMIC DNA]</scope>
    <source>
        <strain evidence="16 18">NBRC 16605</strain>
    </source>
</reference>
<dbReference type="Pfam" id="PF01068">
    <property type="entry name" value="DNA_ligase_A_M"/>
    <property type="match status" value="1"/>
</dbReference>
<keyword evidence="7" id="KW-0227">DNA damage</keyword>
<dbReference type="GO" id="GO:0046872">
    <property type="term" value="F:metal ion binding"/>
    <property type="evidence" value="ECO:0007669"/>
    <property type="project" value="UniProtKB-KW"/>
</dbReference>
<evidence type="ECO:0000256" key="6">
    <source>
        <dbReference type="ARBA" id="ARBA00022741"/>
    </source>
</evidence>
<sequence length="531" mass="59702">MIEFATLLERLAFTPSRTMKLALLKEYFTMAPDPDRGYALAAMAGSLSFAAVKPAMLRALAMERIDPELFALSYDYVGDLAETVALIWCPDAGQHTDMPAPSLSEVVHTLERLPKAEVPGVIREWLDACDASSRYALLKLITGSLRVGASARLAKTALANIATISPDDIEEVWHGLEPPYEALFAWVEGKAPKPDAKDAPVFRPPMLAQPLENVDLTTLDPADWRAEWKWDGIRVQLVSTPGGERVYTRTAEDIGKAFPDILAIMQDLGSRVVLDGELLIMHGSSVAPFSDLQQRLNRKAPTAPMLRDMPAGVRLYDILFEDGEDLRSLPFDTRRERLESWFARLNPPRMTVSELIPFSEFGELAKLRDAARSEGIEGLMLKKADSPYVPGRPRGPWWKWKRDPLTVDAVVMYAQRGHGKRSSFYSDYTFGLWRTVEGKRELVPIGKAYSGFTDEELKFLDKWVRDHTTKRFGPVREVAHGLVLEIAFDAAQYSKRHKSGVALRFPRVSRIRRDKPVEDADTLETFIRAFL</sequence>
<dbReference type="PROSITE" id="PS00697">
    <property type="entry name" value="DNA_LIGASE_A1"/>
    <property type="match status" value="1"/>
</dbReference>
<evidence type="ECO:0000256" key="2">
    <source>
        <dbReference type="ARBA" id="ARBA00022598"/>
    </source>
</evidence>
<evidence type="ECO:0000256" key="4">
    <source>
        <dbReference type="ARBA" id="ARBA00022705"/>
    </source>
</evidence>
<keyword evidence="12" id="KW-0131">Cell cycle</keyword>